<dbReference type="AlphaFoldDB" id="A0A1G6XXC2"/>
<feature type="region of interest" description="Disordered" evidence="1">
    <location>
        <begin position="31"/>
        <end position="52"/>
    </location>
</feature>
<name>A0A1G6XXC2_9PSEU</name>
<evidence type="ECO:0008006" key="4">
    <source>
        <dbReference type="Google" id="ProtNLM"/>
    </source>
</evidence>
<dbReference type="EMBL" id="FMZZ01000019">
    <property type="protein sequence ID" value="SDD82672.1"/>
    <property type="molecule type" value="Genomic_DNA"/>
</dbReference>
<feature type="compositionally biased region" description="Low complexity" evidence="1">
    <location>
        <begin position="31"/>
        <end position="43"/>
    </location>
</feature>
<evidence type="ECO:0000256" key="1">
    <source>
        <dbReference type="SAM" id="MobiDB-lite"/>
    </source>
</evidence>
<protein>
    <recommendedName>
        <fullName evidence="4">Knr4/Smi1-like domain-containing protein</fullName>
    </recommendedName>
</protein>
<reference evidence="3" key="1">
    <citation type="submission" date="2016-10" db="EMBL/GenBank/DDBJ databases">
        <authorList>
            <person name="Varghese N."/>
            <person name="Submissions S."/>
        </authorList>
    </citation>
    <scope>NUCLEOTIDE SEQUENCE [LARGE SCALE GENOMIC DNA]</scope>
    <source>
        <strain evidence="3">IBRC-M 10403</strain>
    </source>
</reference>
<dbReference type="OrthoDB" id="3287229at2"/>
<keyword evidence="3" id="KW-1185">Reference proteome</keyword>
<proteinExistence type="predicted"/>
<dbReference type="RefSeq" id="WP_139191023.1">
    <property type="nucleotide sequence ID" value="NZ_FMZZ01000019.1"/>
</dbReference>
<dbReference type="STRING" id="1271860.SAMN05216174_11944"/>
<organism evidence="2 3">
    <name type="scientific">Actinokineospora iranica</name>
    <dbReference type="NCBI Taxonomy" id="1271860"/>
    <lineage>
        <taxon>Bacteria</taxon>
        <taxon>Bacillati</taxon>
        <taxon>Actinomycetota</taxon>
        <taxon>Actinomycetes</taxon>
        <taxon>Pseudonocardiales</taxon>
        <taxon>Pseudonocardiaceae</taxon>
        <taxon>Actinokineospora</taxon>
    </lineage>
</organism>
<accession>A0A1G6XXC2</accession>
<sequence length="222" mass="23493">MRVVLAIFLVGGLVIALALSVGIVRDRDAAQPTPTAETPTGAAGCEGPVTLTQPPPDVAARLTLAWDRVDGWLLRHAPATSAAWNRAATDADLVTLQRDIGVMLPPELVATLKRHNGTRSGGFTLPPSYDLLSVRDILATVGTACDTAQGRYVPVARDATALLFLDEQGLGQYPEEGPLEPLPATLTDLVEQTADLLDGKGPLAGRYRADVDAVGILRWTRT</sequence>
<gene>
    <name evidence="2" type="ORF">SAMN05216174_11944</name>
</gene>
<evidence type="ECO:0000313" key="2">
    <source>
        <dbReference type="EMBL" id="SDD82672.1"/>
    </source>
</evidence>
<dbReference type="Proteomes" id="UP000199501">
    <property type="component" value="Unassembled WGS sequence"/>
</dbReference>
<dbReference type="SUPFAM" id="SSF160631">
    <property type="entry name" value="SMI1/KNR4-like"/>
    <property type="match status" value="1"/>
</dbReference>
<evidence type="ECO:0000313" key="3">
    <source>
        <dbReference type="Proteomes" id="UP000199501"/>
    </source>
</evidence>
<dbReference type="InterPro" id="IPR037883">
    <property type="entry name" value="Knr4/Smi1-like_sf"/>
</dbReference>